<name>A0AAV4S0A0_CAEEX</name>
<dbReference type="AlphaFoldDB" id="A0AAV4S0A0"/>
<feature type="compositionally biased region" description="Basic residues" evidence="1">
    <location>
        <begin position="87"/>
        <end position="96"/>
    </location>
</feature>
<evidence type="ECO:0000313" key="2">
    <source>
        <dbReference type="EMBL" id="GIY26596.1"/>
    </source>
</evidence>
<dbReference type="Proteomes" id="UP001054945">
    <property type="component" value="Unassembled WGS sequence"/>
</dbReference>
<keyword evidence="3" id="KW-1185">Reference proteome</keyword>
<feature type="region of interest" description="Disordered" evidence="1">
    <location>
        <begin position="72"/>
        <end position="96"/>
    </location>
</feature>
<organism evidence="2 3">
    <name type="scientific">Caerostris extrusa</name>
    <name type="common">Bark spider</name>
    <name type="synonym">Caerostris bankana</name>
    <dbReference type="NCBI Taxonomy" id="172846"/>
    <lineage>
        <taxon>Eukaryota</taxon>
        <taxon>Metazoa</taxon>
        <taxon>Ecdysozoa</taxon>
        <taxon>Arthropoda</taxon>
        <taxon>Chelicerata</taxon>
        <taxon>Arachnida</taxon>
        <taxon>Araneae</taxon>
        <taxon>Araneomorphae</taxon>
        <taxon>Entelegynae</taxon>
        <taxon>Araneoidea</taxon>
        <taxon>Araneidae</taxon>
        <taxon>Caerostris</taxon>
    </lineage>
</organism>
<sequence>MCQKQACRKLIKEAKENFLSSSGDLETASVKSVELHSSVHSASVEKNIFFDEMAQFSLLFLSMRQEKLFSTRQESSRITQQKDLRTHKTGTFKKGE</sequence>
<reference evidence="2 3" key="1">
    <citation type="submission" date="2021-06" db="EMBL/GenBank/DDBJ databases">
        <title>Caerostris extrusa draft genome.</title>
        <authorList>
            <person name="Kono N."/>
            <person name="Arakawa K."/>
        </authorList>
    </citation>
    <scope>NUCLEOTIDE SEQUENCE [LARGE SCALE GENOMIC DNA]</scope>
</reference>
<protein>
    <submittedName>
        <fullName evidence="2">Uncharacterized protein</fullName>
    </submittedName>
</protein>
<comment type="caution">
    <text evidence="2">The sequence shown here is derived from an EMBL/GenBank/DDBJ whole genome shotgun (WGS) entry which is preliminary data.</text>
</comment>
<evidence type="ECO:0000313" key="3">
    <source>
        <dbReference type="Proteomes" id="UP001054945"/>
    </source>
</evidence>
<dbReference type="EMBL" id="BPLR01008703">
    <property type="protein sequence ID" value="GIY26596.1"/>
    <property type="molecule type" value="Genomic_DNA"/>
</dbReference>
<proteinExistence type="predicted"/>
<gene>
    <name evidence="2" type="ORF">CEXT_470601</name>
</gene>
<evidence type="ECO:0000256" key="1">
    <source>
        <dbReference type="SAM" id="MobiDB-lite"/>
    </source>
</evidence>
<accession>A0AAV4S0A0</accession>